<evidence type="ECO:0000313" key="2">
    <source>
        <dbReference type="Proteomes" id="UP000805193"/>
    </source>
</evidence>
<name>A0AC60R0P2_IXOPE</name>
<comment type="caution">
    <text evidence="1">The sequence shown here is derived from an EMBL/GenBank/DDBJ whole genome shotgun (WGS) entry which is preliminary data.</text>
</comment>
<keyword evidence="2" id="KW-1185">Reference proteome</keyword>
<dbReference type="Proteomes" id="UP000805193">
    <property type="component" value="Unassembled WGS sequence"/>
</dbReference>
<evidence type="ECO:0000313" key="1">
    <source>
        <dbReference type="EMBL" id="KAG0445217.1"/>
    </source>
</evidence>
<proteinExistence type="predicted"/>
<reference evidence="1 2" key="1">
    <citation type="journal article" date="2020" name="Cell">
        <title>Large-Scale Comparative Analyses of Tick Genomes Elucidate Their Genetic Diversity and Vector Capacities.</title>
        <authorList>
            <consortium name="Tick Genome and Microbiome Consortium (TIGMIC)"/>
            <person name="Jia N."/>
            <person name="Wang J."/>
            <person name="Shi W."/>
            <person name="Du L."/>
            <person name="Sun Y."/>
            <person name="Zhan W."/>
            <person name="Jiang J.F."/>
            <person name="Wang Q."/>
            <person name="Zhang B."/>
            <person name="Ji P."/>
            <person name="Bell-Sakyi L."/>
            <person name="Cui X.M."/>
            <person name="Yuan T.T."/>
            <person name="Jiang B.G."/>
            <person name="Yang W.F."/>
            <person name="Lam T.T."/>
            <person name="Chang Q.C."/>
            <person name="Ding S.J."/>
            <person name="Wang X.J."/>
            <person name="Zhu J.G."/>
            <person name="Ruan X.D."/>
            <person name="Zhao L."/>
            <person name="Wei J.T."/>
            <person name="Ye R.Z."/>
            <person name="Que T.C."/>
            <person name="Du C.H."/>
            <person name="Zhou Y.H."/>
            <person name="Cheng J.X."/>
            <person name="Dai P.F."/>
            <person name="Guo W.B."/>
            <person name="Han X.H."/>
            <person name="Huang E.J."/>
            <person name="Li L.F."/>
            <person name="Wei W."/>
            <person name="Gao Y.C."/>
            <person name="Liu J.Z."/>
            <person name="Shao H.Z."/>
            <person name="Wang X."/>
            <person name="Wang C.C."/>
            <person name="Yang T.C."/>
            <person name="Huo Q.B."/>
            <person name="Li W."/>
            <person name="Chen H.Y."/>
            <person name="Chen S.E."/>
            <person name="Zhou L.G."/>
            <person name="Ni X.B."/>
            <person name="Tian J.H."/>
            <person name="Sheng Y."/>
            <person name="Liu T."/>
            <person name="Pan Y.S."/>
            <person name="Xia L.Y."/>
            <person name="Li J."/>
            <person name="Zhao F."/>
            <person name="Cao W.C."/>
        </authorList>
    </citation>
    <scope>NUCLEOTIDE SEQUENCE [LARGE SCALE GENOMIC DNA]</scope>
    <source>
        <strain evidence="1">Iper-2018</strain>
    </source>
</reference>
<accession>A0AC60R0P2</accession>
<gene>
    <name evidence="1" type="ORF">HPB47_018332</name>
</gene>
<dbReference type="EMBL" id="JABSTQ010000741">
    <property type="protein sequence ID" value="KAG0445217.1"/>
    <property type="molecule type" value="Genomic_DNA"/>
</dbReference>
<organism evidence="1 2">
    <name type="scientific">Ixodes persulcatus</name>
    <name type="common">Taiga tick</name>
    <dbReference type="NCBI Taxonomy" id="34615"/>
    <lineage>
        <taxon>Eukaryota</taxon>
        <taxon>Metazoa</taxon>
        <taxon>Ecdysozoa</taxon>
        <taxon>Arthropoda</taxon>
        <taxon>Chelicerata</taxon>
        <taxon>Arachnida</taxon>
        <taxon>Acari</taxon>
        <taxon>Parasitiformes</taxon>
        <taxon>Ixodida</taxon>
        <taxon>Ixodoidea</taxon>
        <taxon>Ixodidae</taxon>
        <taxon>Ixodinae</taxon>
        <taxon>Ixodes</taxon>
    </lineage>
</organism>
<sequence>MAEDATPRSDAASKAVPDQSTPNKDAVASAVAKIEGAERNAENYEGTPLAPLPSSHVNIDRPDARDHVLVFLNSLCGGAKPGLRDTASSPADFFNTTATPNPVLDAWATLCRQPGSSATGGAV</sequence>
<protein>
    <submittedName>
        <fullName evidence="1">Uncharacterized protein</fullName>
    </submittedName>
</protein>